<evidence type="ECO:0000256" key="1">
    <source>
        <dbReference type="SAM" id="MobiDB-lite"/>
    </source>
</evidence>
<feature type="region of interest" description="Disordered" evidence="1">
    <location>
        <begin position="1"/>
        <end position="23"/>
    </location>
</feature>
<evidence type="ECO:0000313" key="3">
    <source>
        <dbReference type="Proteomes" id="UP000544331"/>
    </source>
</evidence>
<sequence>MHHGAAKLVLHPDKGREALSGMSGPISRLKEEAEQRQKTVRRSWRERKKIGPLSQEILESRHGGLHIDMRTRLREWGDGADDDSALVRYLIWEAAGPNCQQLNSNVPSARPFRNCPRGQTCVKNALAELYGKGRPKRKRKRHQEIRNNCDRGIHAVFKKQDVDIWCVTINLLA</sequence>
<protein>
    <submittedName>
        <fullName evidence="2">Uncharacterized protein</fullName>
    </submittedName>
</protein>
<reference evidence="2 3" key="1">
    <citation type="submission" date="2020-05" db="EMBL/GenBank/DDBJ databases">
        <title>Identification and distribution of gene clusters putatively required for synthesis of sphingolipid metabolism inhibitors in phylogenetically diverse species of the filamentous fungus Fusarium.</title>
        <authorList>
            <person name="Kim H.-S."/>
            <person name="Busman M."/>
            <person name="Brown D.W."/>
            <person name="Divon H."/>
            <person name="Uhlig S."/>
            <person name="Proctor R.H."/>
        </authorList>
    </citation>
    <scope>NUCLEOTIDE SEQUENCE [LARGE SCALE GENOMIC DNA]</scope>
    <source>
        <strain evidence="2 3">NRRL 66235</strain>
    </source>
</reference>
<proteinExistence type="predicted"/>
<accession>A0A8H5Z9A9</accession>
<dbReference type="Proteomes" id="UP000544331">
    <property type="component" value="Unassembled WGS sequence"/>
</dbReference>
<dbReference type="AlphaFoldDB" id="A0A8H5Z9A9"/>
<dbReference type="EMBL" id="JAAOAN010000011">
    <property type="protein sequence ID" value="KAF5725162.1"/>
    <property type="molecule type" value="Genomic_DNA"/>
</dbReference>
<keyword evidence="3" id="KW-1185">Reference proteome</keyword>
<name>A0A8H5Z9A9_9HYPO</name>
<comment type="caution">
    <text evidence="2">The sequence shown here is derived from an EMBL/GenBank/DDBJ whole genome shotgun (WGS) entry which is preliminary data.</text>
</comment>
<organism evidence="2 3">
    <name type="scientific">Fusarium mundagurra</name>
    <dbReference type="NCBI Taxonomy" id="1567541"/>
    <lineage>
        <taxon>Eukaryota</taxon>
        <taxon>Fungi</taxon>
        <taxon>Dikarya</taxon>
        <taxon>Ascomycota</taxon>
        <taxon>Pezizomycotina</taxon>
        <taxon>Sordariomycetes</taxon>
        <taxon>Hypocreomycetidae</taxon>
        <taxon>Hypocreales</taxon>
        <taxon>Nectriaceae</taxon>
        <taxon>Fusarium</taxon>
        <taxon>Fusarium fujikuroi species complex</taxon>
    </lineage>
</organism>
<gene>
    <name evidence="2" type="ORF">FMUND_85</name>
</gene>
<evidence type="ECO:0000313" key="2">
    <source>
        <dbReference type="EMBL" id="KAF5725162.1"/>
    </source>
</evidence>